<gene>
    <name evidence="1" type="ORF">MuYL_0641</name>
</gene>
<dbReference type="KEGG" id="muc:MuYL_0641"/>
<protein>
    <submittedName>
        <fullName evidence="1">Uncharacterized protein</fullName>
    </submittedName>
</protein>
<proteinExistence type="predicted"/>
<dbReference type="EMBL" id="CP022743">
    <property type="protein sequence ID" value="ASU32544.1"/>
    <property type="molecule type" value="Genomic_DNA"/>
</dbReference>
<accession>A0A223NS81</accession>
<sequence>MVLAPIFKLSGKKFVTTQGIKNPLAASAKPFRNCQARCQQRL</sequence>
<dbReference type="AlphaFoldDB" id="A0A223NS81"/>
<dbReference type="Proteomes" id="UP000215002">
    <property type="component" value="Chromosome"/>
</dbReference>
<name>A0A223NS81_9SPHI</name>
<evidence type="ECO:0000313" key="1">
    <source>
        <dbReference type="EMBL" id="ASU32544.1"/>
    </source>
</evidence>
<reference evidence="1 2" key="1">
    <citation type="submission" date="2017-08" db="EMBL/GenBank/DDBJ databases">
        <title>Complete genome sequence of Mucilaginibacter sp. strain BJC16-A31.</title>
        <authorList>
            <consortium name="Henan University of Science and Technology"/>
            <person name="You X."/>
        </authorList>
    </citation>
    <scope>NUCLEOTIDE SEQUENCE [LARGE SCALE GENOMIC DNA]</scope>
    <source>
        <strain evidence="1 2">BJC16-A31</strain>
    </source>
</reference>
<evidence type="ECO:0000313" key="2">
    <source>
        <dbReference type="Proteomes" id="UP000215002"/>
    </source>
</evidence>
<organism evidence="1 2">
    <name type="scientific">Mucilaginibacter xinganensis</name>
    <dbReference type="NCBI Taxonomy" id="1234841"/>
    <lineage>
        <taxon>Bacteria</taxon>
        <taxon>Pseudomonadati</taxon>
        <taxon>Bacteroidota</taxon>
        <taxon>Sphingobacteriia</taxon>
        <taxon>Sphingobacteriales</taxon>
        <taxon>Sphingobacteriaceae</taxon>
        <taxon>Mucilaginibacter</taxon>
    </lineage>
</organism>
<keyword evidence="2" id="KW-1185">Reference proteome</keyword>